<dbReference type="SUPFAM" id="SSF50129">
    <property type="entry name" value="GroES-like"/>
    <property type="match status" value="1"/>
</dbReference>
<dbReference type="SMART" id="SM00829">
    <property type="entry name" value="PKS_ER"/>
    <property type="match status" value="1"/>
</dbReference>
<dbReference type="InterPro" id="IPR013149">
    <property type="entry name" value="ADH-like_C"/>
</dbReference>
<evidence type="ECO:0000313" key="2">
    <source>
        <dbReference type="EMBL" id="PGH23718.1"/>
    </source>
</evidence>
<evidence type="ECO:0000259" key="1">
    <source>
        <dbReference type="SMART" id="SM00829"/>
    </source>
</evidence>
<dbReference type="GO" id="GO:0016491">
    <property type="term" value="F:oxidoreductase activity"/>
    <property type="evidence" value="ECO:0007669"/>
    <property type="project" value="InterPro"/>
</dbReference>
<organism evidence="2 3">
    <name type="scientific">Polytolypa hystricis (strain UAMH7299)</name>
    <dbReference type="NCBI Taxonomy" id="1447883"/>
    <lineage>
        <taxon>Eukaryota</taxon>
        <taxon>Fungi</taxon>
        <taxon>Dikarya</taxon>
        <taxon>Ascomycota</taxon>
        <taxon>Pezizomycotina</taxon>
        <taxon>Eurotiomycetes</taxon>
        <taxon>Eurotiomycetidae</taxon>
        <taxon>Onygenales</taxon>
        <taxon>Onygenales incertae sedis</taxon>
        <taxon>Polytolypa</taxon>
    </lineage>
</organism>
<proteinExistence type="predicted"/>
<dbReference type="Pfam" id="PF00107">
    <property type="entry name" value="ADH_zinc_N"/>
    <property type="match status" value="1"/>
</dbReference>
<dbReference type="SUPFAM" id="SSF51735">
    <property type="entry name" value="NAD(P)-binding Rossmann-fold domains"/>
    <property type="match status" value="1"/>
</dbReference>
<dbReference type="InterPro" id="IPR036291">
    <property type="entry name" value="NAD(P)-bd_dom_sf"/>
</dbReference>
<name>A0A2B7YS56_POLH7</name>
<dbReference type="InterPro" id="IPR002364">
    <property type="entry name" value="Quin_OxRdtase/zeta-crystal_CS"/>
</dbReference>
<dbReference type="InterPro" id="IPR011032">
    <property type="entry name" value="GroES-like_sf"/>
</dbReference>
<dbReference type="InterPro" id="IPR020843">
    <property type="entry name" value="ER"/>
</dbReference>
<reference evidence="2 3" key="1">
    <citation type="submission" date="2017-10" db="EMBL/GenBank/DDBJ databases">
        <title>Comparative genomics in systemic dimorphic fungi from Ajellomycetaceae.</title>
        <authorList>
            <person name="Munoz J.F."/>
            <person name="Mcewen J.G."/>
            <person name="Clay O.K."/>
            <person name="Cuomo C.A."/>
        </authorList>
    </citation>
    <scope>NUCLEOTIDE SEQUENCE [LARGE SCALE GENOMIC DNA]</scope>
    <source>
        <strain evidence="2 3">UAMH7299</strain>
    </source>
</reference>
<dbReference type="InterPro" id="IPR051397">
    <property type="entry name" value="Zn-ADH-like_protein"/>
</dbReference>
<dbReference type="PANTHER" id="PTHR43677">
    <property type="entry name" value="SHORT-CHAIN DEHYDROGENASE/REDUCTASE"/>
    <property type="match status" value="1"/>
</dbReference>
<dbReference type="EMBL" id="PDNA01000020">
    <property type="protein sequence ID" value="PGH23718.1"/>
    <property type="molecule type" value="Genomic_DNA"/>
</dbReference>
<sequence length="378" mass="39997">MQAIHITAFQPSISSLHPTSVPHPPAPAHDEALIEIHCAALNHVDILYAQGKHQNNTSLVRPPFTLGLEFAGTIIALGTSNSVPAAANVAETAGRGGSDGHEETAEEDATRFRVGDRVFGASLGAYAERIVVPLRSLHHVPRSWTFEDAAGLAATASVAYGALAIRAGVRTGDWVLVHGAAGGIGVYACQIAKALGAKVIAGVRRSGETEKLAALRRLGCVDGVVETGPSSDKGGWEKEVMKLTAGKGVDVVVDNVGLVKESLRCLRPIGGKIILVGFAGRGGVMEQVSVNRILLRQAVVMGYRYGDTDRKNPQETQDIWTGLMALIAKGLVKPIIFEKKYHGLENVRTAMEDLQARKVYGKAVIRVKGATNTTKAAL</sequence>
<dbReference type="STRING" id="1447883.A0A2B7YS56"/>
<dbReference type="AlphaFoldDB" id="A0A2B7YS56"/>
<accession>A0A2B7YS56</accession>
<dbReference type="PANTHER" id="PTHR43677:SF4">
    <property type="entry name" value="QUINONE OXIDOREDUCTASE-LIKE PROTEIN 2"/>
    <property type="match status" value="1"/>
</dbReference>
<feature type="domain" description="Enoyl reductase (ER)" evidence="1">
    <location>
        <begin position="11"/>
        <end position="365"/>
    </location>
</feature>
<gene>
    <name evidence="2" type="ORF">AJ80_02146</name>
</gene>
<dbReference type="Gene3D" id="3.40.50.720">
    <property type="entry name" value="NAD(P)-binding Rossmann-like Domain"/>
    <property type="match status" value="1"/>
</dbReference>
<dbReference type="OrthoDB" id="3509362at2759"/>
<dbReference type="GO" id="GO:0008270">
    <property type="term" value="F:zinc ion binding"/>
    <property type="evidence" value="ECO:0007669"/>
    <property type="project" value="InterPro"/>
</dbReference>
<evidence type="ECO:0000313" key="3">
    <source>
        <dbReference type="Proteomes" id="UP000224634"/>
    </source>
</evidence>
<dbReference type="Proteomes" id="UP000224634">
    <property type="component" value="Unassembled WGS sequence"/>
</dbReference>
<dbReference type="Pfam" id="PF08240">
    <property type="entry name" value="ADH_N"/>
    <property type="match status" value="1"/>
</dbReference>
<dbReference type="InterPro" id="IPR013154">
    <property type="entry name" value="ADH-like_N"/>
</dbReference>
<protein>
    <recommendedName>
        <fullName evidence="1">Enoyl reductase (ER) domain-containing protein</fullName>
    </recommendedName>
</protein>
<dbReference type="PROSITE" id="PS01162">
    <property type="entry name" value="QOR_ZETA_CRYSTAL"/>
    <property type="match status" value="1"/>
</dbReference>
<dbReference type="Gene3D" id="3.90.180.10">
    <property type="entry name" value="Medium-chain alcohol dehydrogenases, catalytic domain"/>
    <property type="match status" value="1"/>
</dbReference>
<keyword evidence="3" id="KW-1185">Reference proteome</keyword>
<comment type="caution">
    <text evidence="2">The sequence shown here is derived from an EMBL/GenBank/DDBJ whole genome shotgun (WGS) entry which is preliminary data.</text>
</comment>